<organism evidence="4">
    <name type="scientific">freshwater metagenome</name>
    <dbReference type="NCBI Taxonomy" id="449393"/>
    <lineage>
        <taxon>unclassified sequences</taxon>
        <taxon>metagenomes</taxon>
        <taxon>ecological metagenomes</taxon>
    </lineage>
</organism>
<sequence>MEQLSGKVVVVTGAASGIGLALAKRFGAEGMKVVMADIEVPALEIAAASLPDSVERITVVCDVSKGEQIDALRVAAIDAFGAVHLVCNNAGVGGGGAMADMNIDDWKWVIDVDLWSVIHGVRVFLPGFIEQGEGHIVNTASVAGLFSAPFMGPYNVAKYGVVALSETLCNELAMQQSPVGVSVLCPSWVKTKIASSVRNKPGATAEEADALSEFVQPMIDGGIDPDLVADRVVTAVKNKEFWIITHDDTPAAVTLRTRSILEGTNPPQLMH</sequence>
<comment type="similarity">
    <text evidence="1">Belongs to the short-chain dehydrogenases/reductases (SDR) family.</text>
</comment>
<dbReference type="AlphaFoldDB" id="A0A6J6HBX3"/>
<evidence type="ECO:0000256" key="2">
    <source>
        <dbReference type="ARBA" id="ARBA00023002"/>
    </source>
</evidence>
<dbReference type="InterPro" id="IPR036291">
    <property type="entry name" value="NAD(P)-bd_dom_sf"/>
</dbReference>
<evidence type="ECO:0000256" key="1">
    <source>
        <dbReference type="ARBA" id="ARBA00006484"/>
    </source>
</evidence>
<keyword evidence="2" id="KW-0560">Oxidoreductase</keyword>
<gene>
    <name evidence="4" type="ORF">UFOPK1827_01239</name>
</gene>
<protein>
    <submittedName>
        <fullName evidence="4">Unannotated protein</fullName>
    </submittedName>
</protein>
<dbReference type="PANTHER" id="PTHR43391:SF26">
    <property type="entry name" value="BLL7251 PROTEIN"/>
    <property type="match status" value="1"/>
</dbReference>
<dbReference type="EMBL" id="CAEZUO010000060">
    <property type="protein sequence ID" value="CAB4610466.1"/>
    <property type="molecule type" value="Genomic_DNA"/>
</dbReference>
<dbReference type="InterPro" id="IPR020904">
    <property type="entry name" value="Sc_DH/Rdtase_CS"/>
</dbReference>
<dbReference type="PANTHER" id="PTHR43391">
    <property type="entry name" value="RETINOL DEHYDROGENASE-RELATED"/>
    <property type="match status" value="1"/>
</dbReference>
<dbReference type="SMART" id="SM00822">
    <property type="entry name" value="PKS_KR"/>
    <property type="match status" value="1"/>
</dbReference>
<evidence type="ECO:0000259" key="3">
    <source>
        <dbReference type="SMART" id="SM00822"/>
    </source>
</evidence>
<dbReference type="PRINTS" id="PR00081">
    <property type="entry name" value="GDHRDH"/>
</dbReference>
<accession>A0A6J6HBX3</accession>
<dbReference type="InterPro" id="IPR002347">
    <property type="entry name" value="SDR_fam"/>
</dbReference>
<reference evidence="4" key="1">
    <citation type="submission" date="2020-05" db="EMBL/GenBank/DDBJ databases">
        <authorList>
            <person name="Chiriac C."/>
            <person name="Salcher M."/>
            <person name="Ghai R."/>
            <person name="Kavagutti S V."/>
        </authorList>
    </citation>
    <scope>NUCLEOTIDE SEQUENCE</scope>
</reference>
<name>A0A6J6HBX3_9ZZZZ</name>
<dbReference type="Gene3D" id="3.40.50.720">
    <property type="entry name" value="NAD(P)-binding Rossmann-like Domain"/>
    <property type="match status" value="1"/>
</dbReference>
<dbReference type="Pfam" id="PF00106">
    <property type="entry name" value="adh_short"/>
    <property type="match status" value="1"/>
</dbReference>
<proteinExistence type="inferred from homology"/>
<dbReference type="GO" id="GO:0016491">
    <property type="term" value="F:oxidoreductase activity"/>
    <property type="evidence" value="ECO:0007669"/>
    <property type="project" value="UniProtKB-KW"/>
</dbReference>
<dbReference type="CDD" id="cd05233">
    <property type="entry name" value="SDR_c"/>
    <property type="match status" value="1"/>
</dbReference>
<dbReference type="InterPro" id="IPR057326">
    <property type="entry name" value="KR_dom"/>
</dbReference>
<feature type="domain" description="Ketoreductase" evidence="3">
    <location>
        <begin position="7"/>
        <end position="192"/>
    </location>
</feature>
<dbReference type="PRINTS" id="PR00080">
    <property type="entry name" value="SDRFAMILY"/>
</dbReference>
<evidence type="ECO:0000313" key="4">
    <source>
        <dbReference type="EMBL" id="CAB4610466.1"/>
    </source>
</evidence>
<dbReference type="SUPFAM" id="SSF51735">
    <property type="entry name" value="NAD(P)-binding Rossmann-fold domains"/>
    <property type="match status" value="1"/>
</dbReference>
<dbReference type="PROSITE" id="PS00061">
    <property type="entry name" value="ADH_SHORT"/>
    <property type="match status" value="1"/>
</dbReference>